<dbReference type="Pfam" id="PF07729">
    <property type="entry name" value="FCD"/>
    <property type="match status" value="1"/>
</dbReference>
<evidence type="ECO:0000256" key="2">
    <source>
        <dbReference type="ARBA" id="ARBA00023125"/>
    </source>
</evidence>
<dbReference type="InterPro" id="IPR000524">
    <property type="entry name" value="Tscrpt_reg_HTH_GntR"/>
</dbReference>
<dbReference type="EMBL" id="WUEY01000008">
    <property type="protein sequence ID" value="NEI71636.1"/>
    <property type="molecule type" value="Genomic_DNA"/>
</dbReference>
<dbReference type="SUPFAM" id="SSF46785">
    <property type="entry name" value="Winged helix' DNA-binding domain"/>
    <property type="match status" value="1"/>
</dbReference>
<comment type="caution">
    <text evidence="5">The sequence shown here is derived from an EMBL/GenBank/DDBJ whole genome shotgun (WGS) entry which is preliminary data.</text>
</comment>
<dbReference type="SMART" id="SM00345">
    <property type="entry name" value="HTH_GNTR"/>
    <property type="match status" value="1"/>
</dbReference>
<dbReference type="SUPFAM" id="SSF48008">
    <property type="entry name" value="GntR ligand-binding domain-like"/>
    <property type="match status" value="1"/>
</dbReference>
<proteinExistence type="predicted"/>
<sequence>MTAKKAANITAIEAPVPMHEQVYHQIVQALMAGHFEPGQKLTYRKVAEQFGTSPMPVRTAFQRLQAVRALNLLPNGSVEVPLLSVASFNNLTQARISIEGTATELATTRLNGNSLRTVRHHCKERTEAARAGDIDRYLQANFDFKFSIYRHCGNEYLLYLIEILWLQAGPFLRKLVEGAPFTPTEVLDVDFHERILEALEAKDPRGARDAVVHDIREAADYMVKYAKFSAADADGPADSDLA</sequence>
<protein>
    <submittedName>
        <fullName evidence="5">FCD domain-containing protein</fullName>
    </submittedName>
</protein>
<dbReference type="PANTHER" id="PTHR43537">
    <property type="entry name" value="TRANSCRIPTIONAL REGULATOR, GNTR FAMILY"/>
    <property type="match status" value="1"/>
</dbReference>
<evidence type="ECO:0000259" key="4">
    <source>
        <dbReference type="PROSITE" id="PS50949"/>
    </source>
</evidence>
<dbReference type="GO" id="GO:0003700">
    <property type="term" value="F:DNA-binding transcription factor activity"/>
    <property type="evidence" value="ECO:0007669"/>
    <property type="project" value="InterPro"/>
</dbReference>
<organism evidence="5 6">
    <name type="scientific">Rhizobium lusitanum</name>
    <dbReference type="NCBI Taxonomy" id="293958"/>
    <lineage>
        <taxon>Bacteria</taxon>
        <taxon>Pseudomonadati</taxon>
        <taxon>Pseudomonadota</taxon>
        <taxon>Alphaproteobacteria</taxon>
        <taxon>Hyphomicrobiales</taxon>
        <taxon>Rhizobiaceae</taxon>
        <taxon>Rhizobium/Agrobacterium group</taxon>
        <taxon>Rhizobium</taxon>
    </lineage>
</organism>
<dbReference type="Pfam" id="PF00392">
    <property type="entry name" value="GntR"/>
    <property type="match status" value="1"/>
</dbReference>
<dbReference type="InterPro" id="IPR036390">
    <property type="entry name" value="WH_DNA-bd_sf"/>
</dbReference>
<dbReference type="PROSITE" id="PS50949">
    <property type="entry name" value="HTH_GNTR"/>
    <property type="match status" value="1"/>
</dbReference>
<evidence type="ECO:0000313" key="5">
    <source>
        <dbReference type="EMBL" id="NEI71636.1"/>
    </source>
</evidence>
<accession>A0A6L9UBG4</accession>
<reference evidence="5 6" key="1">
    <citation type="submission" date="2019-12" db="EMBL/GenBank/DDBJ databases">
        <title>Rhizobium genotypes associated with high levels of biological nitrogen fixation by grain legumes in a temperate-maritime cropping system.</title>
        <authorList>
            <person name="Maluk M."/>
            <person name="Francesc Ferrando Molina F."/>
            <person name="Lopez Del Egido L."/>
            <person name="Lafos M."/>
            <person name="Langarica-Fuentes A."/>
            <person name="Gebre Yohannes G."/>
            <person name="Young M.W."/>
            <person name="Martin P."/>
            <person name="Gantlett R."/>
            <person name="Kenicer G."/>
            <person name="Hawes C."/>
            <person name="Begg G.S."/>
            <person name="Quilliam R.S."/>
            <person name="Squire G.R."/>
            <person name="Poole P.S."/>
            <person name="Young P.W."/>
            <person name="Iannetta P.M."/>
            <person name="James E.K."/>
        </authorList>
    </citation>
    <scope>NUCLEOTIDE SEQUENCE [LARGE SCALE GENOMIC DNA]</scope>
    <source>
        <strain evidence="5 6">JHI1118</strain>
    </source>
</reference>
<keyword evidence="3" id="KW-0804">Transcription</keyword>
<dbReference type="InterPro" id="IPR011711">
    <property type="entry name" value="GntR_C"/>
</dbReference>
<gene>
    <name evidence="5" type="ORF">GR212_18805</name>
</gene>
<feature type="domain" description="HTH gntR-type" evidence="4">
    <location>
        <begin position="16"/>
        <end position="83"/>
    </location>
</feature>
<name>A0A6L9UBG4_9HYPH</name>
<dbReference type="SMART" id="SM00895">
    <property type="entry name" value="FCD"/>
    <property type="match status" value="1"/>
</dbReference>
<dbReference type="GO" id="GO:0003677">
    <property type="term" value="F:DNA binding"/>
    <property type="evidence" value="ECO:0007669"/>
    <property type="project" value="UniProtKB-KW"/>
</dbReference>
<keyword evidence="2" id="KW-0238">DNA-binding</keyword>
<dbReference type="InterPro" id="IPR008920">
    <property type="entry name" value="TF_FadR/GntR_C"/>
</dbReference>
<dbReference type="RefSeq" id="WP_163988181.1">
    <property type="nucleotide sequence ID" value="NZ_WUEY01000008.1"/>
</dbReference>
<dbReference type="Gene3D" id="1.20.120.530">
    <property type="entry name" value="GntR ligand-binding domain-like"/>
    <property type="match status" value="1"/>
</dbReference>
<evidence type="ECO:0000256" key="1">
    <source>
        <dbReference type="ARBA" id="ARBA00023015"/>
    </source>
</evidence>
<dbReference type="Proteomes" id="UP000483035">
    <property type="component" value="Unassembled WGS sequence"/>
</dbReference>
<dbReference type="Gene3D" id="1.10.10.10">
    <property type="entry name" value="Winged helix-like DNA-binding domain superfamily/Winged helix DNA-binding domain"/>
    <property type="match status" value="1"/>
</dbReference>
<evidence type="ECO:0000256" key="3">
    <source>
        <dbReference type="ARBA" id="ARBA00023163"/>
    </source>
</evidence>
<dbReference type="PANTHER" id="PTHR43537:SF39">
    <property type="entry name" value="HTH-TYPE TRANSCRIPTIONAL REGULATOR MCBR"/>
    <property type="match status" value="1"/>
</dbReference>
<evidence type="ECO:0000313" key="6">
    <source>
        <dbReference type="Proteomes" id="UP000483035"/>
    </source>
</evidence>
<dbReference type="AlphaFoldDB" id="A0A6L9UBG4"/>
<keyword evidence="1" id="KW-0805">Transcription regulation</keyword>
<dbReference type="InterPro" id="IPR036388">
    <property type="entry name" value="WH-like_DNA-bd_sf"/>
</dbReference>